<dbReference type="InterPro" id="IPR051448">
    <property type="entry name" value="CdaR-like_regulators"/>
</dbReference>
<feature type="region of interest" description="Disordered" evidence="1">
    <location>
        <begin position="209"/>
        <end position="229"/>
    </location>
</feature>
<evidence type="ECO:0000313" key="3">
    <source>
        <dbReference type="EMBL" id="MFC3999043.1"/>
    </source>
</evidence>
<accession>A0ABV8FVE3</accession>
<dbReference type="InterPro" id="IPR025736">
    <property type="entry name" value="PucR_C-HTH_dom"/>
</dbReference>
<evidence type="ECO:0000259" key="2">
    <source>
        <dbReference type="Pfam" id="PF13556"/>
    </source>
</evidence>
<comment type="caution">
    <text evidence="3">The sequence shown here is derived from an EMBL/GenBank/DDBJ whole genome shotgun (WGS) entry which is preliminary data.</text>
</comment>
<dbReference type="Proteomes" id="UP001595847">
    <property type="component" value="Unassembled WGS sequence"/>
</dbReference>
<feature type="domain" description="PucR C-terminal helix-turn-helix" evidence="2">
    <location>
        <begin position="469"/>
        <end position="515"/>
    </location>
</feature>
<dbReference type="RefSeq" id="WP_378537253.1">
    <property type="nucleotide sequence ID" value="NZ_JBHSBH010000015.1"/>
</dbReference>
<keyword evidence="4" id="KW-1185">Reference proteome</keyword>
<dbReference type="InterPro" id="IPR042070">
    <property type="entry name" value="PucR_C-HTH_sf"/>
</dbReference>
<gene>
    <name evidence="3" type="ORF">ACFOVU_24205</name>
</gene>
<dbReference type="EMBL" id="JBHSBH010000015">
    <property type="protein sequence ID" value="MFC3999043.1"/>
    <property type="molecule type" value="Genomic_DNA"/>
</dbReference>
<dbReference type="Pfam" id="PF13556">
    <property type="entry name" value="HTH_30"/>
    <property type="match status" value="1"/>
</dbReference>
<dbReference type="PANTHER" id="PTHR33744">
    <property type="entry name" value="CARBOHYDRATE DIACID REGULATOR"/>
    <property type="match status" value="1"/>
</dbReference>
<protein>
    <submittedName>
        <fullName evidence="3">Helix-turn-helix domain-containing protein</fullName>
    </submittedName>
</protein>
<evidence type="ECO:0000256" key="1">
    <source>
        <dbReference type="SAM" id="MobiDB-lite"/>
    </source>
</evidence>
<proteinExistence type="predicted"/>
<organism evidence="3 4">
    <name type="scientific">Nocardiopsis sediminis</name>
    <dbReference type="NCBI Taxonomy" id="1778267"/>
    <lineage>
        <taxon>Bacteria</taxon>
        <taxon>Bacillati</taxon>
        <taxon>Actinomycetota</taxon>
        <taxon>Actinomycetes</taxon>
        <taxon>Streptosporangiales</taxon>
        <taxon>Nocardiopsidaceae</taxon>
        <taxon>Nocardiopsis</taxon>
    </lineage>
</organism>
<dbReference type="PANTHER" id="PTHR33744:SF1">
    <property type="entry name" value="DNA-BINDING TRANSCRIPTIONAL ACTIVATOR ADER"/>
    <property type="match status" value="1"/>
</dbReference>
<dbReference type="Gene3D" id="1.10.10.2840">
    <property type="entry name" value="PucR C-terminal helix-turn-helix domain"/>
    <property type="match status" value="2"/>
</dbReference>
<reference evidence="4" key="1">
    <citation type="journal article" date="2019" name="Int. J. Syst. Evol. Microbiol.">
        <title>The Global Catalogue of Microorganisms (GCM) 10K type strain sequencing project: providing services to taxonomists for standard genome sequencing and annotation.</title>
        <authorList>
            <consortium name="The Broad Institute Genomics Platform"/>
            <consortium name="The Broad Institute Genome Sequencing Center for Infectious Disease"/>
            <person name="Wu L."/>
            <person name="Ma J."/>
        </authorList>
    </citation>
    <scope>NUCLEOTIDE SEQUENCE [LARGE SCALE GENOMIC DNA]</scope>
    <source>
        <strain evidence="4">TBRC 1826</strain>
    </source>
</reference>
<name>A0ABV8FVE3_9ACTN</name>
<sequence length="647" mass="69696">MPTLSGMCDEPDFCLRFAINGDQHGDRAVDSVRVLPGRAWKGDHPGDVRDALVVIGRPEPAGHQDLRAAADRLLRELARQRAAGLAVVTDRHGARTVPLPVRNSAARLNVPLLTTTATPDAWATALIPRLRDYRFRQAEWHADQLTALFNRLPDRLGDAGEAATQRIADWLAAAVDAEVMVSDPERGVLAASPETAPGTLAPLLVTQSVRPESSDPPGPAAGGAPHTRLIPLAPTRTAAVLSVAGRRPFNEVDTDLIRHAAKVLGLIDQAEHRHRIAGAEREVHLSTFQLLLLGEEIAAQRVMAAIAPGLLATDHVRVYVIDCADEDREMTARDAEHAVADRALLALCPAFNHLLVVDPLHEGDTDDPGRVRDALRRVVAARPLHRMGGSRMRPLGGVADAYNEAINALPLAQRLPDRVALSDERANLVDVLPVEPARRWAGAVLRPLLTLPTDRSDRLLGTLDLGLDFTQKAAGRILSIHRNTVTHRITTCFDLLGIDRDRVLNQVAVSAALKIIGVHGHDDAATDPAADFAAMLSAPEVRAWAEAFLAPLRDDPRDLLGTLGAWLDNDTHAERTAAALGTSPAVVRGHLRAAAPLIRRELVPDVESDDALDDEHVLGGVRPLAFALRVGVGRPHIPDAWPRAARG</sequence>
<evidence type="ECO:0000313" key="4">
    <source>
        <dbReference type="Proteomes" id="UP001595847"/>
    </source>
</evidence>